<evidence type="ECO:0000313" key="2">
    <source>
        <dbReference type="Proteomes" id="UP000597444"/>
    </source>
</evidence>
<dbReference type="RefSeq" id="WP_220210152.1">
    <property type="nucleotide sequence ID" value="NZ_BNJK01000002.1"/>
</dbReference>
<reference evidence="1" key="1">
    <citation type="submission" date="2020-10" db="EMBL/GenBank/DDBJ databases">
        <title>Taxonomic study of unclassified bacteria belonging to the class Ktedonobacteria.</title>
        <authorList>
            <person name="Yabe S."/>
            <person name="Wang C.M."/>
            <person name="Zheng Y."/>
            <person name="Sakai Y."/>
            <person name="Cavaletti L."/>
            <person name="Monciardini P."/>
            <person name="Donadio S."/>
        </authorList>
    </citation>
    <scope>NUCLEOTIDE SEQUENCE</scope>
    <source>
        <strain evidence="1">ID150040</strain>
    </source>
</reference>
<accession>A0A8J3N9N3</accession>
<comment type="caution">
    <text evidence="1">The sequence shown here is derived from an EMBL/GenBank/DDBJ whole genome shotgun (WGS) entry which is preliminary data.</text>
</comment>
<keyword evidence="2" id="KW-1185">Reference proteome</keyword>
<dbReference type="Proteomes" id="UP000597444">
    <property type="component" value="Unassembled WGS sequence"/>
</dbReference>
<dbReference type="AlphaFoldDB" id="A0A8J3N9N3"/>
<evidence type="ECO:0000313" key="1">
    <source>
        <dbReference type="EMBL" id="GHO99512.1"/>
    </source>
</evidence>
<organism evidence="1 2">
    <name type="scientific">Reticulibacter mediterranei</name>
    <dbReference type="NCBI Taxonomy" id="2778369"/>
    <lineage>
        <taxon>Bacteria</taxon>
        <taxon>Bacillati</taxon>
        <taxon>Chloroflexota</taxon>
        <taxon>Ktedonobacteria</taxon>
        <taxon>Ktedonobacterales</taxon>
        <taxon>Reticulibacteraceae</taxon>
        <taxon>Reticulibacter</taxon>
    </lineage>
</organism>
<protein>
    <submittedName>
        <fullName evidence="1">Uncharacterized protein</fullName>
    </submittedName>
</protein>
<sequence>MDNTTKQRHAYKRGFVGDGQYSTDYTLYLAGDEVCLHWQWEADEDNGGAGEIDMSVTDLKRLIQAGQKLLKASGNDTPLPVERPASEDIY</sequence>
<dbReference type="EMBL" id="BNJK01000002">
    <property type="protein sequence ID" value="GHO99512.1"/>
    <property type="molecule type" value="Genomic_DNA"/>
</dbReference>
<name>A0A8J3N9N3_9CHLR</name>
<gene>
    <name evidence="1" type="ORF">KSF_095600</name>
</gene>
<proteinExistence type="predicted"/>